<comment type="domain">
    <text evidence="5">The RxLR-dEER motif acts to carry the protein into the host cell cytoplasm through binding to cell surface phosphatidylinositol-3-phosphate.</text>
</comment>
<keyword evidence="7" id="KW-1185">Reference proteome</keyword>
<dbReference type="InterPro" id="IPR031825">
    <property type="entry name" value="RXLR"/>
</dbReference>
<evidence type="ECO:0000256" key="2">
    <source>
        <dbReference type="ARBA" id="ARBA00010400"/>
    </source>
</evidence>
<feature type="signal peptide" evidence="5">
    <location>
        <begin position="1"/>
        <end position="22"/>
    </location>
</feature>
<protein>
    <recommendedName>
        <fullName evidence="5">RxLR effector protein</fullName>
    </recommendedName>
</protein>
<comment type="function">
    <text evidence="5">Effector that suppresses plant defense responses during pathogen infection.</text>
</comment>
<evidence type="ECO:0000256" key="4">
    <source>
        <dbReference type="ARBA" id="ARBA00022729"/>
    </source>
</evidence>
<sequence>MHISSALLVVVLAFVATRDANATTTTLGLPTHSSDKRFLRSYDMTDLDKKSDAADEEERAVDLKLLDDLIKPDKIQGALKDPAKQKALFKEWFKDKDMSDAIYAALSRNGQFFKNKDIVIAYGNYMTRKTQNVKLDGWLSTNALAKTKENLASNRREEAKKTFGKWYNIEKTDDDVLAALRAHDTAKKLMWDDSLEKEYANLLFWYKGFVQQQRNEGVNFGDYKYVAP</sequence>
<dbReference type="AlphaFoldDB" id="A0A8T1WAD6"/>
<dbReference type="EMBL" id="JAGDFL010000416">
    <property type="protein sequence ID" value="KAG7389204.1"/>
    <property type="molecule type" value="Genomic_DNA"/>
</dbReference>
<keyword evidence="3 5" id="KW-0964">Secreted</keyword>
<organism evidence="6 7">
    <name type="scientific">Phytophthora boehmeriae</name>
    <dbReference type="NCBI Taxonomy" id="109152"/>
    <lineage>
        <taxon>Eukaryota</taxon>
        <taxon>Sar</taxon>
        <taxon>Stramenopiles</taxon>
        <taxon>Oomycota</taxon>
        <taxon>Peronosporomycetes</taxon>
        <taxon>Peronosporales</taxon>
        <taxon>Peronosporaceae</taxon>
        <taxon>Phytophthora</taxon>
    </lineage>
</organism>
<proteinExistence type="inferred from homology"/>
<keyword evidence="4 5" id="KW-0732">Signal</keyword>
<dbReference type="Proteomes" id="UP000693981">
    <property type="component" value="Unassembled WGS sequence"/>
</dbReference>
<evidence type="ECO:0000256" key="1">
    <source>
        <dbReference type="ARBA" id="ARBA00004613"/>
    </source>
</evidence>
<accession>A0A8T1WAD6</accession>
<comment type="subcellular location">
    <subcellularLocation>
        <location evidence="1 5">Secreted</location>
    </subcellularLocation>
</comment>
<comment type="similarity">
    <text evidence="2 5">Belongs to the RxLR effector family.</text>
</comment>
<evidence type="ECO:0000256" key="5">
    <source>
        <dbReference type="RuleBase" id="RU367124"/>
    </source>
</evidence>
<gene>
    <name evidence="6" type="ORF">PHYBOEH_007559</name>
</gene>
<dbReference type="GO" id="GO:0005576">
    <property type="term" value="C:extracellular region"/>
    <property type="evidence" value="ECO:0007669"/>
    <property type="project" value="UniProtKB-SubCell"/>
</dbReference>
<feature type="chain" id="PRO_5035965494" description="RxLR effector protein" evidence="5">
    <location>
        <begin position="23"/>
        <end position="228"/>
    </location>
</feature>
<dbReference type="Pfam" id="PF16810">
    <property type="entry name" value="RXLR"/>
    <property type="match status" value="1"/>
</dbReference>
<evidence type="ECO:0000256" key="3">
    <source>
        <dbReference type="ARBA" id="ARBA00022525"/>
    </source>
</evidence>
<reference evidence="6" key="1">
    <citation type="submission" date="2021-02" db="EMBL/GenBank/DDBJ databases">
        <authorList>
            <person name="Palmer J.M."/>
        </authorList>
    </citation>
    <scope>NUCLEOTIDE SEQUENCE</scope>
    <source>
        <strain evidence="6">SCRP23</strain>
    </source>
</reference>
<evidence type="ECO:0000313" key="7">
    <source>
        <dbReference type="Proteomes" id="UP000693981"/>
    </source>
</evidence>
<name>A0A8T1WAD6_9STRA</name>
<comment type="caution">
    <text evidence="6">The sequence shown here is derived from an EMBL/GenBank/DDBJ whole genome shotgun (WGS) entry which is preliminary data.</text>
</comment>
<evidence type="ECO:0000313" key="6">
    <source>
        <dbReference type="EMBL" id="KAG7389204.1"/>
    </source>
</evidence>